<accession>A0ABQ8JS06</accession>
<proteinExistence type="predicted"/>
<gene>
    <name evidence="1" type="ORF">DERP_006000</name>
</gene>
<reference evidence="1 2" key="2">
    <citation type="journal article" date="2022" name="Mol. Biol. Evol.">
        <title>Comparative Genomics Reveals Insights into the Divergent Evolution of Astigmatic Mites and Household Pest Adaptations.</title>
        <authorList>
            <person name="Xiong Q."/>
            <person name="Wan A.T."/>
            <person name="Liu X."/>
            <person name="Fung C.S."/>
            <person name="Xiao X."/>
            <person name="Malainual N."/>
            <person name="Hou J."/>
            <person name="Wang L."/>
            <person name="Wang M."/>
            <person name="Yang K.Y."/>
            <person name="Cui Y."/>
            <person name="Leung E.L."/>
            <person name="Nong W."/>
            <person name="Shin S.K."/>
            <person name="Au S.W."/>
            <person name="Jeong K.Y."/>
            <person name="Chew F.T."/>
            <person name="Hui J.H."/>
            <person name="Leung T.F."/>
            <person name="Tungtrongchitr A."/>
            <person name="Zhong N."/>
            <person name="Liu Z."/>
            <person name="Tsui S.K."/>
        </authorList>
    </citation>
    <scope>NUCLEOTIDE SEQUENCE [LARGE SCALE GENOMIC DNA]</scope>
    <source>
        <strain evidence="1">Derp</strain>
    </source>
</reference>
<reference evidence="1 2" key="1">
    <citation type="journal article" date="2018" name="J. Allergy Clin. Immunol.">
        <title>High-quality assembly of Dermatophagoides pteronyssinus genome and transcriptome reveals a wide range of novel allergens.</title>
        <authorList>
            <person name="Liu X.Y."/>
            <person name="Yang K.Y."/>
            <person name="Wang M.Q."/>
            <person name="Kwok J.S."/>
            <person name="Zeng X."/>
            <person name="Yang Z."/>
            <person name="Xiao X.J."/>
            <person name="Lau C.P."/>
            <person name="Li Y."/>
            <person name="Huang Z.M."/>
            <person name="Ba J.G."/>
            <person name="Yim A.K."/>
            <person name="Ouyang C.Y."/>
            <person name="Ngai S.M."/>
            <person name="Chan T.F."/>
            <person name="Leung E.L."/>
            <person name="Liu L."/>
            <person name="Liu Z.G."/>
            <person name="Tsui S.K."/>
        </authorList>
    </citation>
    <scope>NUCLEOTIDE SEQUENCE [LARGE SCALE GENOMIC DNA]</scope>
    <source>
        <strain evidence="1">Derp</strain>
    </source>
</reference>
<dbReference type="EMBL" id="NJHN03000018">
    <property type="protein sequence ID" value="KAH9425393.1"/>
    <property type="molecule type" value="Genomic_DNA"/>
</dbReference>
<evidence type="ECO:0000313" key="1">
    <source>
        <dbReference type="EMBL" id="KAH9425393.1"/>
    </source>
</evidence>
<evidence type="ECO:0000313" key="2">
    <source>
        <dbReference type="Proteomes" id="UP000887458"/>
    </source>
</evidence>
<comment type="caution">
    <text evidence="1">The sequence shown here is derived from an EMBL/GenBank/DDBJ whole genome shotgun (WGS) entry which is preliminary data.</text>
</comment>
<name>A0ABQ8JS06_DERPT</name>
<sequence length="84" mass="9640">MFMLISGSAVVKRAPHISIQAKETYPDYLAKVYRFLSLMFRRVFYISPFFGGGGGGGDHGDDVLSYMFSYYFGEEILFWPTLFE</sequence>
<protein>
    <submittedName>
        <fullName evidence="1">Uncharacterized protein</fullName>
    </submittedName>
</protein>
<dbReference type="Proteomes" id="UP000887458">
    <property type="component" value="Unassembled WGS sequence"/>
</dbReference>
<keyword evidence="2" id="KW-1185">Reference proteome</keyword>
<organism evidence="1 2">
    <name type="scientific">Dermatophagoides pteronyssinus</name>
    <name type="common">European house dust mite</name>
    <dbReference type="NCBI Taxonomy" id="6956"/>
    <lineage>
        <taxon>Eukaryota</taxon>
        <taxon>Metazoa</taxon>
        <taxon>Ecdysozoa</taxon>
        <taxon>Arthropoda</taxon>
        <taxon>Chelicerata</taxon>
        <taxon>Arachnida</taxon>
        <taxon>Acari</taxon>
        <taxon>Acariformes</taxon>
        <taxon>Sarcoptiformes</taxon>
        <taxon>Astigmata</taxon>
        <taxon>Psoroptidia</taxon>
        <taxon>Analgoidea</taxon>
        <taxon>Pyroglyphidae</taxon>
        <taxon>Dermatophagoidinae</taxon>
        <taxon>Dermatophagoides</taxon>
    </lineage>
</organism>